<proteinExistence type="predicted"/>
<dbReference type="InterPro" id="IPR052711">
    <property type="entry name" value="Zinc_ADH-like"/>
</dbReference>
<feature type="domain" description="Enoyl reductase (ER)" evidence="1">
    <location>
        <begin position="34"/>
        <end position="354"/>
    </location>
</feature>
<evidence type="ECO:0000313" key="3">
    <source>
        <dbReference type="Proteomes" id="UP000008210"/>
    </source>
</evidence>
<dbReference type="InterPro" id="IPR013154">
    <property type="entry name" value="ADH-like_N"/>
</dbReference>
<sequence length="357" mass="37612">MALAGNQYSGFTVFNRPEYPMTSSMQRWQLSAFGRNNLRRVDAPIPVPGPGEVLVRVHAVALNYRDLLIIQDGMGMPVQPPLVLGSDMRGEVVASGDGVADFAPGDAVISTFFTGWLDGVQPHRSMPLGVPGPGMLSEYVVLAEDSLVSAPRTLDAAQASTLTCAGLTAWQALAEATVTRPGDTVVVIGTGGVALFAVQIARAQGARVIVVSGSDDKLARVQELGAAHGVHRGRTADWPAAVRELTGGRGADHVLELAGGDNFGRSLAALAQGGRISVIGNLQGDELRASVYPVLHGRVTVQGIGVSHRRALQDLVRAVDWLGLRPVIESEYGFGDLPAALDHLERGAFGKVVVRLR</sequence>
<organism evidence="2 3">
    <name type="scientific">Cupriavidus necator (strain ATCC 17699 / DSM 428 / KCTC 22496 / NCIMB 10442 / H16 / Stanier 337)</name>
    <name type="common">Ralstonia eutropha</name>
    <dbReference type="NCBI Taxonomy" id="381666"/>
    <lineage>
        <taxon>Bacteria</taxon>
        <taxon>Pseudomonadati</taxon>
        <taxon>Pseudomonadota</taxon>
        <taxon>Betaproteobacteria</taxon>
        <taxon>Burkholderiales</taxon>
        <taxon>Burkholderiaceae</taxon>
        <taxon>Cupriavidus</taxon>
    </lineage>
</organism>
<dbReference type="GO" id="GO:0004022">
    <property type="term" value="F:alcohol dehydrogenase (NAD+) activity"/>
    <property type="evidence" value="ECO:0007669"/>
    <property type="project" value="UniProtKB-EC"/>
</dbReference>
<dbReference type="eggNOG" id="COG0604">
    <property type="taxonomic scope" value="Bacteria"/>
</dbReference>
<dbReference type="Proteomes" id="UP000008210">
    <property type="component" value="Chromosome 2"/>
</dbReference>
<dbReference type="SUPFAM" id="SSF51735">
    <property type="entry name" value="NAD(P)-binding Rossmann-fold domains"/>
    <property type="match status" value="1"/>
</dbReference>
<accession>Q0K3W0</accession>
<dbReference type="HOGENOM" id="CLU_026673_3_4_4"/>
<reference evidence="2 3" key="1">
    <citation type="journal article" date="2006" name="Nat. Biotechnol.">
        <title>Genome sequence of the bioplastic-producing 'Knallgas' bacterium Ralstonia eutropha H16.</title>
        <authorList>
            <person name="Pohlmann A."/>
            <person name="Fricke W.F."/>
            <person name="Reinecke F."/>
            <person name="Kusian B."/>
            <person name="Liesegang H."/>
            <person name="Cramm R."/>
            <person name="Eitinger T."/>
            <person name="Ewering C."/>
            <person name="Potter M."/>
            <person name="Schwartz E."/>
            <person name="Strittmatter A."/>
            <person name="Voss I."/>
            <person name="Gottschalk G."/>
            <person name="Steinbuechel A."/>
            <person name="Friedrich B."/>
            <person name="Bowien B."/>
        </authorList>
    </citation>
    <scope>NUCLEOTIDE SEQUENCE [LARGE SCALE GENOMIC DNA]</scope>
    <source>
        <strain evidence="3">ATCC 17699 / DSM 428 / KCTC 22496 / NCIMB 10442 / H16 / Stanier 337</strain>
    </source>
</reference>
<dbReference type="Gene3D" id="3.90.180.10">
    <property type="entry name" value="Medium-chain alcohol dehydrogenases, catalytic domain"/>
    <property type="match status" value="1"/>
</dbReference>
<name>Q0K3W0_CUPNH</name>
<protein>
    <submittedName>
        <fullName evidence="2">Zn-dependent alcohol dehydrogenase</fullName>
        <ecNumber evidence="2">1.1.1.1</ecNumber>
    </submittedName>
</protein>
<dbReference type="InterPro" id="IPR011032">
    <property type="entry name" value="GroES-like_sf"/>
</dbReference>
<dbReference type="InterPro" id="IPR020843">
    <property type="entry name" value="ER"/>
</dbReference>
<evidence type="ECO:0000259" key="1">
    <source>
        <dbReference type="SMART" id="SM00829"/>
    </source>
</evidence>
<evidence type="ECO:0000313" key="2">
    <source>
        <dbReference type="EMBL" id="CAJ95314.1"/>
    </source>
</evidence>
<dbReference type="Pfam" id="PF00107">
    <property type="entry name" value="ADH_zinc_N"/>
    <property type="match status" value="1"/>
</dbReference>
<dbReference type="Gene3D" id="3.40.50.720">
    <property type="entry name" value="NAD(P)-binding Rossmann-like Domain"/>
    <property type="match status" value="1"/>
</dbReference>
<dbReference type="CDD" id="cd08276">
    <property type="entry name" value="MDR7"/>
    <property type="match status" value="1"/>
</dbReference>
<dbReference type="SMART" id="SM00829">
    <property type="entry name" value="PKS_ER"/>
    <property type="match status" value="1"/>
</dbReference>
<dbReference type="PANTHER" id="PTHR45033:SF2">
    <property type="entry name" value="ZINC-TYPE ALCOHOL DEHYDROGENASE-LIKE PROTEIN C1773.06C"/>
    <property type="match status" value="1"/>
</dbReference>
<dbReference type="SUPFAM" id="SSF50129">
    <property type="entry name" value="GroES-like"/>
    <property type="match status" value="1"/>
</dbReference>
<dbReference type="KEGG" id="reh:H16_B0517"/>
<dbReference type="STRING" id="381666.H16_B0517"/>
<keyword evidence="2" id="KW-0560">Oxidoreductase</keyword>
<dbReference type="EMBL" id="AM260480">
    <property type="protein sequence ID" value="CAJ95314.1"/>
    <property type="molecule type" value="Genomic_DNA"/>
</dbReference>
<dbReference type="PANTHER" id="PTHR45033">
    <property type="match status" value="1"/>
</dbReference>
<keyword evidence="3" id="KW-1185">Reference proteome</keyword>
<dbReference type="Pfam" id="PF08240">
    <property type="entry name" value="ADH_N"/>
    <property type="match status" value="1"/>
</dbReference>
<dbReference type="AlphaFoldDB" id="Q0K3W0"/>
<dbReference type="InterPro" id="IPR036291">
    <property type="entry name" value="NAD(P)-bd_dom_sf"/>
</dbReference>
<dbReference type="InterPro" id="IPR013149">
    <property type="entry name" value="ADH-like_C"/>
</dbReference>
<dbReference type="EC" id="1.1.1.1" evidence="2"/>
<gene>
    <name evidence="2" type="ordered locus">H16_B0517</name>
</gene>